<dbReference type="KEGG" id="tio:INP52_03010"/>
<dbReference type="SMART" id="SM00530">
    <property type="entry name" value="HTH_XRE"/>
    <property type="match status" value="1"/>
</dbReference>
<dbReference type="CDD" id="cd00093">
    <property type="entry name" value="HTH_XRE"/>
    <property type="match status" value="1"/>
</dbReference>
<dbReference type="AlphaFoldDB" id="A0A7S7M9I1"/>
<dbReference type="RefSeq" id="WP_194372283.1">
    <property type="nucleotide sequence ID" value="NZ_CP063767.1"/>
</dbReference>
<dbReference type="Proteomes" id="UP000593735">
    <property type="component" value="Chromosome"/>
</dbReference>
<feature type="domain" description="HTH cro/C1-type" evidence="2">
    <location>
        <begin position="9"/>
        <end position="63"/>
    </location>
</feature>
<reference evidence="3 4" key="1">
    <citation type="submission" date="2020-10" db="EMBL/GenBank/DDBJ databases">
        <title>Olsenella immobilis sp.nov., isolated from the mud in a fermentation cellar used for the production of Chinese strong-flavoured liquor.</title>
        <authorList>
            <person name="Lu L."/>
        </authorList>
    </citation>
    <scope>NUCLEOTIDE SEQUENCE [LARGE SCALE GENOMIC DNA]</scope>
    <source>
        <strain evidence="3 4">LZLJ-2</strain>
    </source>
</reference>
<accession>A0A7S7M9I1</accession>
<keyword evidence="4" id="KW-1185">Reference proteome</keyword>
<dbReference type="Gene3D" id="1.10.260.40">
    <property type="entry name" value="lambda repressor-like DNA-binding domains"/>
    <property type="match status" value="1"/>
</dbReference>
<keyword evidence="1" id="KW-0238">DNA-binding</keyword>
<organism evidence="3 4">
    <name type="scientific">Thermophilibacter immobilis</name>
    <dbReference type="NCBI Taxonomy" id="2779519"/>
    <lineage>
        <taxon>Bacteria</taxon>
        <taxon>Bacillati</taxon>
        <taxon>Actinomycetota</taxon>
        <taxon>Coriobacteriia</taxon>
        <taxon>Coriobacteriales</taxon>
        <taxon>Atopobiaceae</taxon>
        <taxon>Thermophilibacter</taxon>
    </lineage>
</organism>
<sequence>MRASLAQVIVRRRTDAHMTQEFVAHELGVSRQAVSKREWGASEPSTTNLIALAHFFGVEPADLLREVAV</sequence>
<evidence type="ECO:0000313" key="4">
    <source>
        <dbReference type="Proteomes" id="UP000593735"/>
    </source>
</evidence>
<dbReference type="PANTHER" id="PTHR46558">
    <property type="entry name" value="TRACRIPTIONAL REGULATORY PROTEIN-RELATED-RELATED"/>
    <property type="match status" value="1"/>
</dbReference>
<gene>
    <name evidence="3" type="ORF">INP52_03010</name>
</gene>
<dbReference type="GO" id="GO:0003677">
    <property type="term" value="F:DNA binding"/>
    <property type="evidence" value="ECO:0007669"/>
    <property type="project" value="UniProtKB-KW"/>
</dbReference>
<evidence type="ECO:0000256" key="1">
    <source>
        <dbReference type="ARBA" id="ARBA00023125"/>
    </source>
</evidence>
<dbReference type="InterPro" id="IPR001387">
    <property type="entry name" value="Cro/C1-type_HTH"/>
</dbReference>
<protein>
    <submittedName>
        <fullName evidence="3">Helix-turn-helix transcriptional regulator</fullName>
    </submittedName>
</protein>
<evidence type="ECO:0000259" key="2">
    <source>
        <dbReference type="PROSITE" id="PS50943"/>
    </source>
</evidence>
<evidence type="ECO:0000313" key="3">
    <source>
        <dbReference type="EMBL" id="QOY61184.1"/>
    </source>
</evidence>
<proteinExistence type="predicted"/>
<name>A0A7S7M9I1_9ACTN</name>
<dbReference type="EMBL" id="CP063767">
    <property type="protein sequence ID" value="QOY61184.1"/>
    <property type="molecule type" value="Genomic_DNA"/>
</dbReference>
<dbReference type="PANTHER" id="PTHR46558:SF4">
    <property type="entry name" value="DNA-BIDING PHAGE PROTEIN"/>
    <property type="match status" value="1"/>
</dbReference>
<dbReference type="InterPro" id="IPR010982">
    <property type="entry name" value="Lambda_DNA-bd_dom_sf"/>
</dbReference>
<dbReference type="SUPFAM" id="SSF47413">
    <property type="entry name" value="lambda repressor-like DNA-binding domains"/>
    <property type="match status" value="1"/>
</dbReference>
<dbReference type="Pfam" id="PF01381">
    <property type="entry name" value="HTH_3"/>
    <property type="match status" value="1"/>
</dbReference>
<dbReference type="PROSITE" id="PS50943">
    <property type="entry name" value="HTH_CROC1"/>
    <property type="match status" value="1"/>
</dbReference>